<reference evidence="8 9" key="1">
    <citation type="submission" date="2016-02" db="EMBL/GenBank/DDBJ databases">
        <title>Draft genome sequence of Thermodesulfatator sp. S606.</title>
        <authorList>
            <person name="Lai Q."/>
            <person name="Cao J."/>
            <person name="Dupont S."/>
            <person name="Shao Z."/>
            <person name="Jebbar M."/>
            <person name="Alain K."/>
        </authorList>
    </citation>
    <scope>NUCLEOTIDE SEQUENCE [LARGE SCALE GENOMIC DNA]</scope>
    <source>
        <strain evidence="8 9">S606</strain>
    </source>
</reference>
<evidence type="ECO:0008006" key="10">
    <source>
        <dbReference type="Google" id="ProtNLM"/>
    </source>
</evidence>
<keyword evidence="2" id="KW-0678">Repressor</keyword>
<evidence type="ECO:0000256" key="6">
    <source>
        <dbReference type="ARBA" id="ARBA00023163"/>
    </source>
</evidence>
<dbReference type="PANTHER" id="PTHR33202:SF8">
    <property type="entry name" value="PEROXIDE-RESPONSIVE REPRESSOR PERR"/>
    <property type="match status" value="1"/>
</dbReference>
<comment type="similarity">
    <text evidence="1">Belongs to the Fur family.</text>
</comment>
<feature type="binding site" evidence="7">
    <location>
        <position position="140"/>
    </location>
    <ligand>
        <name>Zn(2+)</name>
        <dbReference type="ChEBI" id="CHEBI:29105"/>
    </ligand>
</feature>
<evidence type="ECO:0000256" key="5">
    <source>
        <dbReference type="ARBA" id="ARBA00023125"/>
    </source>
</evidence>
<dbReference type="InterPro" id="IPR036390">
    <property type="entry name" value="WH_DNA-bd_sf"/>
</dbReference>
<dbReference type="GO" id="GO:0045892">
    <property type="term" value="P:negative regulation of DNA-templated transcription"/>
    <property type="evidence" value="ECO:0007669"/>
    <property type="project" value="TreeGrafter"/>
</dbReference>
<comment type="cofactor">
    <cofactor evidence="7">
        <name>Zn(2+)</name>
        <dbReference type="ChEBI" id="CHEBI:29105"/>
    </cofactor>
    <text evidence="7">Binds 1 zinc ion per subunit.</text>
</comment>
<evidence type="ECO:0000256" key="7">
    <source>
        <dbReference type="PIRSR" id="PIRSR602481-1"/>
    </source>
</evidence>
<evidence type="ECO:0000313" key="8">
    <source>
        <dbReference type="EMBL" id="OAG27280.1"/>
    </source>
</evidence>
<feature type="binding site" evidence="7">
    <location>
        <position position="143"/>
    </location>
    <ligand>
        <name>Zn(2+)</name>
        <dbReference type="ChEBI" id="CHEBI:29105"/>
    </ligand>
</feature>
<dbReference type="InterPro" id="IPR002481">
    <property type="entry name" value="FUR"/>
</dbReference>
<dbReference type="GO" id="GO:1900376">
    <property type="term" value="P:regulation of secondary metabolite biosynthetic process"/>
    <property type="evidence" value="ECO:0007669"/>
    <property type="project" value="TreeGrafter"/>
</dbReference>
<keyword evidence="9" id="KW-1185">Reference proteome</keyword>
<keyword evidence="6" id="KW-0804">Transcription</keyword>
<sequence length="148" mass="17569">MREIKMKEYLKKFEEICRQHGIKVTPQRLAIYRELLTSKDHPSAVNIYEKVKEYFPHISLDTVNRTLLLFADLGLAQIIEGRGDPKRFDPNLSPHHHFRCIKCGRIIDFYCQEYDQLKVPEDLQKKYIITRMRVNIEGICDECQKKTS</sequence>
<dbReference type="Gene3D" id="3.30.1490.190">
    <property type="match status" value="1"/>
</dbReference>
<dbReference type="EMBL" id="LSFI01000034">
    <property type="protein sequence ID" value="OAG27280.1"/>
    <property type="molecule type" value="Genomic_DNA"/>
</dbReference>
<dbReference type="Proteomes" id="UP000076964">
    <property type="component" value="Unassembled WGS sequence"/>
</dbReference>
<dbReference type="SUPFAM" id="SSF46785">
    <property type="entry name" value="Winged helix' DNA-binding domain"/>
    <property type="match status" value="1"/>
</dbReference>
<dbReference type="PANTHER" id="PTHR33202">
    <property type="entry name" value="ZINC UPTAKE REGULATION PROTEIN"/>
    <property type="match status" value="1"/>
</dbReference>
<evidence type="ECO:0000313" key="9">
    <source>
        <dbReference type="Proteomes" id="UP000076964"/>
    </source>
</evidence>
<keyword evidence="3 7" id="KW-0862">Zinc</keyword>
<dbReference type="Gene3D" id="1.10.10.10">
    <property type="entry name" value="Winged helix-like DNA-binding domain superfamily/Winged helix DNA-binding domain"/>
    <property type="match status" value="1"/>
</dbReference>
<dbReference type="GO" id="GO:0003700">
    <property type="term" value="F:DNA-binding transcription factor activity"/>
    <property type="evidence" value="ECO:0007669"/>
    <property type="project" value="InterPro"/>
</dbReference>
<keyword evidence="4" id="KW-0805">Transcription regulation</keyword>
<evidence type="ECO:0000256" key="3">
    <source>
        <dbReference type="ARBA" id="ARBA00022833"/>
    </source>
</evidence>
<keyword evidence="7" id="KW-0479">Metal-binding</keyword>
<dbReference type="GO" id="GO:0000976">
    <property type="term" value="F:transcription cis-regulatory region binding"/>
    <property type="evidence" value="ECO:0007669"/>
    <property type="project" value="TreeGrafter"/>
</dbReference>
<dbReference type="InterPro" id="IPR036388">
    <property type="entry name" value="WH-like_DNA-bd_sf"/>
</dbReference>
<dbReference type="AlphaFoldDB" id="A0A177E765"/>
<protein>
    <recommendedName>
        <fullName evidence="10">Fur family transcriptional regulator</fullName>
    </recommendedName>
</protein>
<evidence type="ECO:0000256" key="2">
    <source>
        <dbReference type="ARBA" id="ARBA00022491"/>
    </source>
</evidence>
<dbReference type="Pfam" id="PF01475">
    <property type="entry name" value="FUR"/>
    <property type="match status" value="1"/>
</dbReference>
<dbReference type="InterPro" id="IPR043135">
    <property type="entry name" value="Fur_C"/>
</dbReference>
<keyword evidence="5" id="KW-0238">DNA-binding</keyword>
<evidence type="ECO:0000256" key="1">
    <source>
        <dbReference type="ARBA" id="ARBA00007957"/>
    </source>
</evidence>
<dbReference type="STRING" id="1795632.TH606_07680"/>
<accession>A0A177E765</accession>
<feature type="binding site" evidence="7">
    <location>
        <position position="103"/>
    </location>
    <ligand>
        <name>Zn(2+)</name>
        <dbReference type="ChEBI" id="CHEBI:29105"/>
    </ligand>
</feature>
<dbReference type="GO" id="GO:0008270">
    <property type="term" value="F:zinc ion binding"/>
    <property type="evidence" value="ECO:0007669"/>
    <property type="project" value="TreeGrafter"/>
</dbReference>
<feature type="binding site" evidence="7">
    <location>
        <position position="100"/>
    </location>
    <ligand>
        <name>Zn(2+)</name>
        <dbReference type="ChEBI" id="CHEBI:29105"/>
    </ligand>
</feature>
<comment type="caution">
    <text evidence="8">The sequence shown here is derived from an EMBL/GenBank/DDBJ whole genome shotgun (WGS) entry which is preliminary data.</text>
</comment>
<organism evidence="8 9">
    <name type="scientific">Thermodesulfatator autotrophicus</name>
    <dbReference type="NCBI Taxonomy" id="1795632"/>
    <lineage>
        <taxon>Bacteria</taxon>
        <taxon>Pseudomonadati</taxon>
        <taxon>Thermodesulfobacteriota</taxon>
        <taxon>Thermodesulfobacteria</taxon>
        <taxon>Thermodesulfobacteriales</taxon>
        <taxon>Thermodesulfatatoraceae</taxon>
        <taxon>Thermodesulfatator</taxon>
    </lineage>
</organism>
<proteinExistence type="inferred from homology"/>
<gene>
    <name evidence="8" type="ORF">TH606_07680</name>
</gene>
<name>A0A177E765_9BACT</name>
<dbReference type="OrthoDB" id="8659436at2"/>
<dbReference type="CDD" id="cd07153">
    <property type="entry name" value="Fur_like"/>
    <property type="match status" value="1"/>
</dbReference>
<evidence type="ECO:0000256" key="4">
    <source>
        <dbReference type="ARBA" id="ARBA00023015"/>
    </source>
</evidence>